<gene>
    <name evidence="2" type="ORF">IEO21_02226</name>
</gene>
<feature type="compositionally biased region" description="Basic and acidic residues" evidence="1">
    <location>
        <begin position="474"/>
        <end position="484"/>
    </location>
</feature>
<feature type="region of interest" description="Disordered" evidence="1">
    <location>
        <begin position="39"/>
        <end position="76"/>
    </location>
</feature>
<reference evidence="2" key="1">
    <citation type="submission" date="2020-11" db="EMBL/GenBank/DDBJ databases">
        <authorList>
            <person name="Koelle M."/>
            <person name="Horta M.A.C."/>
            <person name="Nowrousian M."/>
            <person name="Ohm R.A."/>
            <person name="Benz P."/>
            <person name="Pilgard A."/>
        </authorList>
    </citation>
    <scope>NUCLEOTIDE SEQUENCE</scope>
    <source>
        <strain evidence="2">FPRL280</strain>
    </source>
</reference>
<sequence>MFNRFDFQVVLVTFRRHNGLDSNVNFIFAVTRSSTIHWASRSSHKRKTRPPESVSSDAHSEGTTRSPVAAPDLPRGEYETGRVTCEECGEAVSFRDESTGGFTVSLWEAHRMECHASSPQQIPPPFRQVQSIRFEMAEPNAKRRRAKRSEEERIEYLRSDPYVAQFEAYRVLCKCCDKWIRLRPNSTYCSIPWDAHRRSCVSKRVAKGTYPANDRSVVFSTDPAISDFDAERVLCKLCDSWITVGDAENTEAVRTWMDHRRACQQGTSPAPSASFIAPAIPSADSVPPPSRHLLALASSSSLPAPAPPLLMNGAGTAPTGNTPVEASASSSRDVAIPTAPASEPKRKNADQRAAILRADPLVGDVEPNRIFCTLCKKWVQLRQDSAYCSYPWQQHRGKCVKRMERRALKEAELQSRRAAALAAGLEMPQEDADESDDPESEEGVEDRDESRKNGRREEKRKAPCDMMSFPTRRWRPDIHVDASRRQGGRSSASDVSEQNEDAMDVDTDVVRASRLANLDTLHGRLDFTYRSVKYLFKTTYERTDELTIAALVTYLNAAMPPDKHEDFDTAEVTKAAMTLHERGYCAFEGDVLRMPN</sequence>
<comment type="caution">
    <text evidence="2">The sequence shown here is derived from an EMBL/GenBank/DDBJ whole genome shotgun (WGS) entry which is preliminary data.</text>
</comment>
<feature type="compositionally biased region" description="Basic and acidic residues" evidence="1">
    <location>
        <begin position="448"/>
        <end position="463"/>
    </location>
</feature>
<dbReference type="AlphaFoldDB" id="A0A8H7U4R1"/>
<proteinExistence type="predicted"/>
<feature type="compositionally biased region" description="Polar residues" evidence="1">
    <location>
        <begin position="318"/>
        <end position="332"/>
    </location>
</feature>
<feature type="compositionally biased region" description="Acidic residues" evidence="1">
    <location>
        <begin position="428"/>
        <end position="447"/>
    </location>
</feature>
<evidence type="ECO:0000313" key="3">
    <source>
        <dbReference type="Proteomes" id="UP000639403"/>
    </source>
</evidence>
<protein>
    <submittedName>
        <fullName evidence="2">Uncharacterized protein</fullName>
    </submittedName>
</protein>
<feature type="region of interest" description="Disordered" evidence="1">
    <location>
        <begin position="424"/>
        <end position="502"/>
    </location>
</feature>
<organism evidence="2 3">
    <name type="scientific">Rhodonia placenta</name>
    <dbReference type="NCBI Taxonomy" id="104341"/>
    <lineage>
        <taxon>Eukaryota</taxon>
        <taxon>Fungi</taxon>
        <taxon>Dikarya</taxon>
        <taxon>Basidiomycota</taxon>
        <taxon>Agaricomycotina</taxon>
        <taxon>Agaricomycetes</taxon>
        <taxon>Polyporales</taxon>
        <taxon>Adustoporiaceae</taxon>
        <taxon>Rhodonia</taxon>
    </lineage>
</organism>
<name>A0A8H7U4R1_9APHY</name>
<evidence type="ECO:0000313" key="2">
    <source>
        <dbReference type="EMBL" id="KAF9819338.1"/>
    </source>
</evidence>
<feature type="compositionally biased region" description="Polar residues" evidence="1">
    <location>
        <begin position="53"/>
        <end position="66"/>
    </location>
</feature>
<accession>A0A8H7U4R1</accession>
<feature type="region of interest" description="Disordered" evidence="1">
    <location>
        <begin position="307"/>
        <end position="350"/>
    </location>
</feature>
<dbReference type="Proteomes" id="UP000639403">
    <property type="component" value="Unassembled WGS sequence"/>
</dbReference>
<dbReference type="EMBL" id="JADOXO010000020">
    <property type="protein sequence ID" value="KAF9819338.1"/>
    <property type="molecule type" value="Genomic_DNA"/>
</dbReference>
<reference evidence="2" key="2">
    <citation type="journal article" name="Front. Microbiol.">
        <title>Degradative Capacity of Two Strains of Rhodonia placenta: From Phenotype to Genotype.</title>
        <authorList>
            <person name="Kolle M."/>
            <person name="Horta M.A.C."/>
            <person name="Nowrousian M."/>
            <person name="Ohm R.A."/>
            <person name="Benz J.P."/>
            <person name="Pilgard A."/>
        </authorList>
    </citation>
    <scope>NUCLEOTIDE SEQUENCE</scope>
    <source>
        <strain evidence="2">FPRL280</strain>
    </source>
</reference>
<evidence type="ECO:0000256" key="1">
    <source>
        <dbReference type="SAM" id="MobiDB-lite"/>
    </source>
</evidence>